<dbReference type="Gene3D" id="3.40.50.410">
    <property type="entry name" value="von Willebrand factor, type A domain"/>
    <property type="match status" value="1"/>
</dbReference>
<dbReference type="InterPro" id="IPR036361">
    <property type="entry name" value="SAP_dom_sf"/>
</dbReference>
<dbReference type="GO" id="GO:0000723">
    <property type="term" value="P:telomere maintenance"/>
    <property type="evidence" value="ECO:0007669"/>
    <property type="project" value="InterPro"/>
</dbReference>
<dbReference type="OrthoDB" id="3249161at2759"/>
<dbReference type="KEGG" id="ngr:NAEGRDRAFT_76609"/>
<keyword evidence="5" id="KW-1185">Reference proteome</keyword>
<dbReference type="SUPFAM" id="SSF100939">
    <property type="entry name" value="SPOC domain-like"/>
    <property type="match status" value="1"/>
</dbReference>
<accession>D2W5B9</accession>
<dbReference type="SUPFAM" id="SSF68906">
    <property type="entry name" value="SAP domain"/>
    <property type="match status" value="1"/>
</dbReference>
<feature type="region of interest" description="Disordered" evidence="2">
    <location>
        <begin position="411"/>
        <end position="504"/>
    </location>
</feature>
<dbReference type="InterPro" id="IPR003034">
    <property type="entry name" value="SAP_dom"/>
</dbReference>
<dbReference type="InterPro" id="IPR027388">
    <property type="entry name" value="Ku70_bridge/pillars_dom_sf"/>
</dbReference>
<reference evidence="4 5" key="1">
    <citation type="journal article" date="2010" name="Cell">
        <title>The genome of Naegleria gruberi illuminates early eukaryotic versatility.</title>
        <authorList>
            <person name="Fritz-Laylin L.K."/>
            <person name="Prochnik S.E."/>
            <person name="Ginger M.L."/>
            <person name="Dacks J.B."/>
            <person name="Carpenter M.L."/>
            <person name="Field M.C."/>
            <person name="Kuo A."/>
            <person name="Paredez A."/>
            <person name="Chapman J."/>
            <person name="Pham J."/>
            <person name="Shu S."/>
            <person name="Neupane R."/>
            <person name="Cipriano M."/>
            <person name="Mancuso J."/>
            <person name="Tu H."/>
            <person name="Salamov A."/>
            <person name="Lindquist E."/>
            <person name="Shapiro H."/>
            <person name="Lucas S."/>
            <person name="Grigoriev I.V."/>
            <person name="Cande W.Z."/>
            <person name="Fulton C."/>
            <person name="Rokhsar D.S."/>
            <person name="Dawson S.C."/>
        </authorList>
    </citation>
    <scope>NUCLEOTIDE SEQUENCE [LARGE SCALE GENOMIC DNA]</scope>
    <source>
        <strain evidence="4 5">NEG-M</strain>
    </source>
</reference>
<dbReference type="InParanoid" id="D2W5B9"/>
<dbReference type="Gene3D" id="4.10.970.10">
    <property type="entry name" value="Ku70, bridge and pillars"/>
    <property type="match status" value="1"/>
</dbReference>
<dbReference type="VEuPathDB" id="AmoebaDB:NAEGRDRAFT_76609"/>
<evidence type="ECO:0000256" key="1">
    <source>
        <dbReference type="ARBA" id="ARBA00005240"/>
    </source>
</evidence>
<evidence type="ECO:0000256" key="2">
    <source>
        <dbReference type="SAM" id="MobiDB-lite"/>
    </source>
</evidence>
<dbReference type="SMART" id="SM00513">
    <property type="entry name" value="SAP"/>
    <property type="match status" value="1"/>
</dbReference>
<dbReference type="InterPro" id="IPR036465">
    <property type="entry name" value="vWFA_dom_sf"/>
</dbReference>
<dbReference type="GO" id="GO:0043564">
    <property type="term" value="C:Ku70:Ku80 complex"/>
    <property type="evidence" value="ECO:0007669"/>
    <property type="project" value="InterPro"/>
</dbReference>
<name>D2W5B9_NAEGR</name>
<dbReference type="SUPFAM" id="SSF53300">
    <property type="entry name" value="vWA-like"/>
    <property type="match status" value="1"/>
</dbReference>
<dbReference type="PIRSF" id="PIRSF003033">
    <property type="entry name" value="Ku70"/>
    <property type="match status" value="1"/>
</dbReference>
<dbReference type="InterPro" id="IPR016194">
    <property type="entry name" value="SPOC-like_C_dom_sf"/>
</dbReference>
<feature type="region of interest" description="Disordered" evidence="2">
    <location>
        <begin position="289"/>
        <end position="312"/>
    </location>
</feature>
<dbReference type="eggNOG" id="KOG2327">
    <property type="taxonomic scope" value="Eukaryota"/>
</dbReference>
<dbReference type="AlphaFoldDB" id="D2W5B9"/>
<protein>
    <submittedName>
        <fullName evidence="4">Predicted protein</fullName>
    </submittedName>
</protein>
<dbReference type="EMBL" id="GG739048">
    <property type="protein sequence ID" value="EFC35733.1"/>
    <property type="molecule type" value="Genomic_DNA"/>
</dbReference>
<dbReference type="Gene3D" id="1.10.720.30">
    <property type="entry name" value="SAP domain"/>
    <property type="match status" value="1"/>
</dbReference>
<organism evidence="5">
    <name type="scientific">Naegleria gruberi</name>
    <name type="common">Amoeba</name>
    <dbReference type="NCBI Taxonomy" id="5762"/>
    <lineage>
        <taxon>Eukaryota</taxon>
        <taxon>Discoba</taxon>
        <taxon>Heterolobosea</taxon>
        <taxon>Tetramitia</taxon>
        <taxon>Eutetramitia</taxon>
        <taxon>Vahlkampfiidae</taxon>
        <taxon>Naegleria</taxon>
    </lineage>
</organism>
<comment type="similarity">
    <text evidence="1">Belongs to the ku70 family.</text>
</comment>
<feature type="compositionally biased region" description="Acidic residues" evidence="2">
    <location>
        <begin position="495"/>
        <end position="504"/>
    </location>
</feature>
<dbReference type="InterPro" id="IPR005161">
    <property type="entry name" value="Ku_N"/>
</dbReference>
<dbReference type="PANTHER" id="PTHR12604:SF2">
    <property type="entry name" value="X-RAY REPAIR CROSS-COMPLEMENTING PROTEIN 6"/>
    <property type="match status" value="1"/>
</dbReference>
<dbReference type="Proteomes" id="UP000006671">
    <property type="component" value="Unassembled WGS sequence"/>
</dbReference>
<gene>
    <name evidence="4" type="ORF">NAEGRDRAFT_76609</name>
</gene>
<dbReference type="Pfam" id="PF03731">
    <property type="entry name" value="Ku_N"/>
    <property type="match status" value="1"/>
</dbReference>
<dbReference type="InterPro" id="IPR005160">
    <property type="entry name" value="Ku_C"/>
</dbReference>
<sequence>MSKYNHCLEKYPFLTQGLSASFLFGSGDFICQKLEGTTSIDYNRITRMVLYGSFVFAPYLDIPDAKRIKQIESLIHSKSITSTINVQSNTLHEALWTCQHLFSLSNANSKLGFKRIFLFTNDDNPHRDDQSSKLKTIERGRDLMNSEIEIQLFSLKIPANTFKFDLIWKQLIHVSDDDYTGRIQYDCLENGLKELKDKIRKREFKKRGITSIPFIIGDINNNNSNNSIILNCTLYSCISKTRKPAAVHLHSDTNKLLKCETKFICQDTGTELMRNGNNILQNELSSTTTTTTTINNNNNNNTTSSSTNEFTNSSSSSNDMIYYYEYGGHKSEFTLEELTNIKQLKNITKKLTIDFNPHEFTNPSLQQFYQSLQALALEHSNIEQIEDVLKPDKEGMKKYENLMNEFKDMIFPSDYDPDSKKLTKSTTRTSSSKVKKEEEEEATTAAADSQDVSESTSKKKTATRKKTNDSKKRKKAEESEEEEEKKPKKKKAELSESDEEEEEIDMVQLIKDGKADKLKVDILKEFCKQYKLKVSGSKKDLIERITEFLKKKKKI</sequence>
<dbReference type="Pfam" id="PF03730">
    <property type="entry name" value="Ku_C"/>
    <property type="match status" value="1"/>
</dbReference>
<feature type="domain" description="SAP" evidence="3">
    <location>
        <begin position="515"/>
        <end position="549"/>
    </location>
</feature>
<dbReference type="PROSITE" id="PS50800">
    <property type="entry name" value="SAP"/>
    <property type="match status" value="1"/>
</dbReference>
<dbReference type="PANTHER" id="PTHR12604">
    <property type="entry name" value="KU AUTOANTIGEN DNA HELICASE"/>
    <property type="match status" value="1"/>
</dbReference>
<dbReference type="GO" id="GO:0003678">
    <property type="term" value="F:DNA helicase activity"/>
    <property type="evidence" value="ECO:0007669"/>
    <property type="project" value="InterPro"/>
</dbReference>
<evidence type="ECO:0000313" key="5">
    <source>
        <dbReference type="Proteomes" id="UP000006671"/>
    </source>
</evidence>
<dbReference type="GO" id="GO:0042162">
    <property type="term" value="F:telomeric DNA binding"/>
    <property type="evidence" value="ECO:0007669"/>
    <property type="project" value="InterPro"/>
</dbReference>
<dbReference type="GO" id="GO:0006303">
    <property type="term" value="P:double-strand break repair via nonhomologous end joining"/>
    <property type="evidence" value="ECO:0007669"/>
    <property type="project" value="InterPro"/>
</dbReference>
<dbReference type="Pfam" id="PF02037">
    <property type="entry name" value="SAP"/>
    <property type="match status" value="1"/>
</dbReference>
<dbReference type="InterPro" id="IPR006165">
    <property type="entry name" value="Ku70"/>
</dbReference>
<proteinExistence type="inferred from homology"/>
<dbReference type="GO" id="GO:0003684">
    <property type="term" value="F:damaged DNA binding"/>
    <property type="evidence" value="ECO:0007669"/>
    <property type="project" value="InterPro"/>
</dbReference>
<dbReference type="GeneID" id="8861861"/>
<dbReference type="RefSeq" id="XP_002668477.1">
    <property type="nucleotide sequence ID" value="XM_002668431.1"/>
</dbReference>
<dbReference type="GO" id="GO:0003690">
    <property type="term" value="F:double-stranded DNA binding"/>
    <property type="evidence" value="ECO:0007669"/>
    <property type="project" value="TreeGrafter"/>
</dbReference>
<feature type="compositionally biased region" description="Low complexity" evidence="2">
    <location>
        <begin position="443"/>
        <end position="455"/>
    </location>
</feature>
<dbReference type="STRING" id="5762.D2W5B9"/>
<evidence type="ECO:0000313" key="4">
    <source>
        <dbReference type="EMBL" id="EFC35733.1"/>
    </source>
</evidence>
<dbReference type="Gene3D" id="1.10.1600.10">
    <property type="match status" value="1"/>
</dbReference>
<evidence type="ECO:0000259" key="3">
    <source>
        <dbReference type="PROSITE" id="PS50800"/>
    </source>
</evidence>